<evidence type="ECO:0000259" key="3">
    <source>
        <dbReference type="PROSITE" id="PS51186"/>
    </source>
</evidence>
<dbReference type="SUPFAM" id="SSF55729">
    <property type="entry name" value="Acyl-CoA N-acyltransferases (Nat)"/>
    <property type="match status" value="1"/>
</dbReference>
<keyword evidence="1 4" id="KW-0808">Transferase</keyword>
<dbReference type="EMBL" id="BDCR01000004">
    <property type="protein sequence ID" value="GAT63709.1"/>
    <property type="molecule type" value="Genomic_DNA"/>
</dbReference>
<feature type="domain" description="N-acetyltransferase" evidence="3">
    <location>
        <begin position="3"/>
        <end position="163"/>
    </location>
</feature>
<dbReference type="GO" id="GO:0016747">
    <property type="term" value="F:acyltransferase activity, transferring groups other than amino-acyl groups"/>
    <property type="evidence" value="ECO:0007669"/>
    <property type="project" value="InterPro"/>
</dbReference>
<evidence type="ECO:0000256" key="1">
    <source>
        <dbReference type="ARBA" id="ARBA00022679"/>
    </source>
</evidence>
<sequence length="163" mass="18359">MTQLQRILPDADLSGAVAVLRSAHGTVAQQFGFTQETNPTNSAFIDAETLRGQLEKGIELYLMIEEGNAVGCIAIEESQTEVETFYIEKVSVVPDFRNRGLGMELMNFAASLIKERGGKHIGIALINEYEKLKAWYQRQGFREILVKEYPHLPFNVCFMSKEI</sequence>
<dbReference type="InterPro" id="IPR000182">
    <property type="entry name" value="GNAT_dom"/>
</dbReference>
<dbReference type="PROSITE" id="PS51186">
    <property type="entry name" value="GNAT"/>
    <property type="match status" value="1"/>
</dbReference>
<evidence type="ECO:0000313" key="5">
    <source>
        <dbReference type="Proteomes" id="UP000076586"/>
    </source>
</evidence>
<dbReference type="Proteomes" id="UP000076586">
    <property type="component" value="Unassembled WGS sequence"/>
</dbReference>
<comment type="caution">
    <text evidence="4">The sequence shown here is derived from an EMBL/GenBank/DDBJ whole genome shotgun (WGS) entry which is preliminary data.</text>
</comment>
<dbReference type="InterPro" id="IPR050832">
    <property type="entry name" value="Bact_Acetyltransf"/>
</dbReference>
<dbReference type="OrthoDB" id="5319888at2"/>
<dbReference type="PANTHER" id="PTHR43877">
    <property type="entry name" value="AMINOALKYLPHOSPHONATE N-ACETYLTRANSFERASE-RELATED-RELATED"/>
    <property type="match status" value="1"/>
</dbReference>
<protein>
    <submittedName>
        <fullName evidence="4">Acetyltransferase (GNAT) domain-containing protein</fullName>
    </submittedName>
</protein>
<dbReference type="CDD" id="cd04301">
    <property type="entry name" value="NAT_SF"/>
    <property type="match status" value="1"/>
</dbReference>
<accession>A0A171AGW5</accession>
<proteinExistence type="predicted"/>
<keyword evidence="2" id="KW-0012">Acyltransferase</keyword>
<dbReference type="Pfam" id="PF13673">
    <property type="entry name" value="Acetyltransf_10"/>
    <property type="match status" value="1"/>
</dbReference>
<dbReference type="InterPro" id="IPR016181">
    <property type="entry name" value="Acyl_CoA_acyltransferase"/>
</dbReference>
<dbReference type="Gene3D" id="3.40.630.30">
    <property type="match status" value="1"/>
</dbReference>
<dbReference type="RefSeq" id="WP_068705160.1">
    <property type="nucleotide sequence ID" value="NZ_BDCR01000004.1"/>
</dbReference>
<evidence type="ECO:0000256" key="2">
    <source>
        <dbReference type="ARBA" id="ARBA00023315"/>
    </source>
</evidence>
<keyword evidence="5" id="KW-1185">Reference proteome</keyword>
<dbReference type="AlphaFoldDB" id="A0A171AGW5"/>
<evidence type="ECO:0000313" key="4">
    <source>
        <dbReference type="EMBL" id="GAT63709.1"/>
    </source>
</evidence>
<name>A0A171AGW5_9BACT</name>
<reference evidence="5" key="2">
    <citation type="journal article" date="2017" name="Genome Announc.">
        <title>Draft genome sequence of Paludibacter jiangxiensis NM7(T), a propionate-producing fermentative bacterium.</title>
        <authorList>
            <person name="Qiu Y.-L."/>
            <person name="Tourlousse D.M."/>
            <person name="Matsuura N."/>
            <person name="Ohashi A."/>
            <person name="Sekiguchi Y."/>
        </authorList>
    </citation>
    <scope>NUCLEOTIDE SEQUENCE [LARGE SCALE GENOMIC DNA]</scope>
    <source>
        <strain evidence="5">NM7</strain>
    </source>
</reference>
<organism evidence="4 5">
    <name type="scientific">Paludibacter jiangxiensis</name>
    <dbReference type="NCBI Taxonomy" id="681398"/>
    <lineage>
        <taxon>Bacteria</taxon>
        <taxon>Pseudomonadati</taxon>
        <taxon>Bacteroidota</taxon>
        <taxon>Bacteroidia</taxon>
        <taxon>Bacteroidales</taxon>
        <taxon>Paludibacteraceae</taxon>
        <taxon>Paludibacter</taxon>
    </lineage>
</organism>
<reference evidence="5" key="1">
    <citation type="submission" date="2016-04" db="EMBL/GenBank/DDBJ databases">
        <title>Draft genome sequence of Paludibacter jiangxiensis strain NM7.</title>
        <authorList>
            <person name="Qiu Y."/>
            <person name="Matsuura N."/>
            <person name="Ohashi A."/>
            <person name="Tourlousse M.D."/>
            <person name="Sekiguchi Y."/>
        </authorList>
    </citation>
    <scope>NUCLEOTIDE SEQUENCE [LARGE SCALE GENOMIC DNA]</scope>
    <source>
        <strain evidence="5">NM7</strain>
    </source>
</reference>
<dbReference type="STRING" id="681398.PJIAN_4250"/>
<gene>
    <name evidence="4" type="ORF">PJIAN_4250</name>
</gene>